<dbReference type="InterPro" id="IPR050708">
    <property type="entry name" value="T6SS_VgrG/RHS"/>
</dbReference>
<name>A0A9X3YML2_9GAMM</name>
<feature type="compositionally biased region" description="Basic residues" evidence="1">
    <location>
        <begin position="729"/>
        <end position="762"/>
    </location>
</feature>
<dbReference type="Gene3D" id="3.90.930.1">
    <property type="match status" value="1"/>
</dbReference>
<accession>A0A9X3YML2</accession>
<dbReference type="PANTHER" id="PTHR32305:SF15">
    <property type="entry name" value="PROTEIN RHSA-RELATED"/>
    <property type="match status" value="1"/>
</dbReference>
<feature type="region of interest" description="Disordered" evidence="1">
    <location>
        <begin position="644"/>
        <end position="666"/>
    </location>
</feature>
<dbReference type="Pfam" id="PF05593">
    <property type="entry name" value="RHS_repeat"/>
    <property type="match status" value="5"/>
</dbReference>
<dbReference type="NCBIfam" id="TIGR01643">
    <property type="entry name" value="YD_repeat_2x"/>
    <property type="match status" value="6"/>
</dbReference>
<dbReference type="InterPro" id="IPR031325">
    <property type="entry name" value="RHS_repeat"/>
</dbReference>
<dbReference type="PANTHER" id="PTHR32305">
    <property type="match status" value="1"/>
</dbReference>
<reference evidence="2" key="1">
    <citation type="submission" date="2023-02" db="EMBL/GenBank/DDBJ databases">
        <title>Tahibacter soli sp. nov. isolated from soil.</title>
        <authorList>
            <person name="Baek J.H."/>
            <person name="Lee J.K."/>
            <person name="Choi D.G."/>
            <person name="Jeon C.O."/>
        </authorList>
    </citation>
    <scope>NUCLEOTIDE SEQUENCE</scope>
    <source>
        <strain evidence="2">BL</strain>
    </source>
</reference>
<keyword evidence="3" id="KW-1185">Reference proteome</keyword>
<gene>
    <name evidence="2" type="ORF">OD750_015785</name>
</gene>
<dbReference type="AlphaFoldDB" id="A0A9X3YML2"/>
<proteinExistence type="predicted"/>
<dbReference type="InterPro" id="IPR006530">
    <property type="entry name" value="YD"/>
</dbReference>
<feature type="region of interest" description="Disordered" evidence="1">
    <location>
        <begin position="697"/>
        <end position="764"/>
    </location>
</feature>
<feature type="compositionally biased region" description="Basic and acidic residues" evidence="1">
    <location>
        <begin position="715"/>
        <end position="728"/>
    </location>
</feature>
<organism evidence="2 3">
    <name type="scientific">Tahibacter soli</name>
    <dbReference type="NCBI Taxonomy" id="2983605"/>
    <lineage>
        <taxon>Bacteria</taxon>
        <taxon>Pseudomonadati</taxon>
        <taxon>Pseudomonadota</taxon>
        <taxon>Gammaproteobacteria</taxon>
        <taxon>Lysobacterales</taxon>
        <taxon>Rhodanobacteraceae</taxon>
        <taxon>Tahibacter</taxon>
    </lineage>
</organism>
<dbReference type="Gene3D" id="2.180.10.10">
    <property type="entry name" value="RHS repeat-associated core"/>
    <property type="match status" value="4"/>
</dbReference>
<evidence type="ECO:0000313" key="2">
    <source>
        <dbReference type="EMBL" id="MDC8014005.1"/>
    </source>
</evidence>
<dbReference type="Proteomes" id="UP001139971">
    <property type="component" value="Unassembled WGS sequence"/>
</dbReference>
<evidence type="ECO:0000256" key="1">
    <source>
        <dbReference type="SAM" id="MobiDB-lite"/>
    </source>
</evidence>
<evidence type="ECO:0008006" key="4">
    <source>
        <dbReference type="Google" id="ProtNLM"/>
    </source>
</evidence>
<sequence length="798" mass="89408">MTTTDASGATTRFSYDTGIGSTATGELKSMTDAVGRRTAYYVHMVFGWRTDEVDPQGVHTRYTHDTVGRVKTQVVTPDATKPNETRTTSYVYDDKGRLTSTTHPDSTTTTTTYNAIDKPATECDAINRCTTYVYDNAGHLQSTTYPDGTSESKTYDANGNVETETDRAGRTTRYVYDELDRLKTTILPDGTSDPDDNPFTEQTYDAAGRLYQVSNERGHTTTYGYDDAGRQTSVTNALNQTTTTVYDVAGRRTSVTDALNRTTKFVYDEAGRLIETIAPDETPWTDSDNPRTTSAYDALGRKTRETDGEGRITRYRYGIGGQLDMVVLPNPATGANPELVNGESPNGSGTLVTRYEYDTLGHKRRQIDALNRTTSWTYDESGRVLTRTLPLLQQETFVYDTLGRRTQHTDFRGRTTSYAYKPNTDLLQTIDYATDADTTIAYTAEGQIDTVQDGNGTTSYEYSERGRLEKVTWPSGLWIEYGYDDAGNRTQLTTADQSVSYTFDELNRLKTVTPTLGQGATYDYDAVGNRATVTHANGVTTTYTYHPGNQLRTLTTTRPGNAQEYVLAYRIDKSGLRTQVAQLQDTFTRATYDYEYDKVKRLTGRIRVPAGGAFAHRELDVRQGGQPPDRSAHGRAYREQRVQLRRERSVDATHDERHGAGCRDDDVCTTTTREILTQKTSPQGVGELRLRRCEPHGRTDCGESGSDAVCVQPQRDQDQADARRDRDQARRRRIISSIRTRRTRRSSKNTRRRDRTRRHSRRCTPLAMTVSVSTGLRTVRRRPQSGTTTPTGWGVQGC</sequence>
<dbReference type="EMBL" id="JAOVZO020000018">
    <property type="protein sequence ID" value="MDC8014005.1"/>
    <property type="molecule type" value="Genomic_DNA"/>
</dbReference>
<protein>
    <recommendedName>
        <fullName evidence="4">YD repeat-containing protein</fullName>
    </recommendedName>
</protein>
<evidence type="ECO:0000313" key="3">
    <source>
        <dbReference type="Proteomes" id="UP001139971"/>
    </source>
</evidence>
<dbReference type="RefSeq" id="WP_272842011.1">
    <property type="nucleotide sequence ID" value="NZ_JAOVZO020000018.1"/>
</dbReference>
<comment type="caution">
    <text evidence="2">The sequence shown here is derived from an EMBL/GenBank/DDBJ whole genome shotgun (WGS) entry which is preliminary data.</text>
</comment>